<dbReference type="OrthoDB" id="10656472at2759"/>
<evidence type="ECO:0000256" key="2">
    <source>
        <dbReference type="SAM" id="Phobius"/>
    </source>
</evidence>
<keyword evidence="2" id="KW-0472">Membrane</keyword>
<accession>A0A368GK97</accession>
<feature type="region of interest" description="Disordered" evidence="1">
    <location>
        <begin position="125"/>
        <end position="162"/>
    </location>
</feature>
<proteinExistence type="predicted"/>
<organism evidence="3 4">
    <name type="scientific">Ancylostoma caninum</name>
    <name type="common">Dog hookworm</name>
    <dbReference type="NCBI Taxonomy" id="29170"/>
    <lineage>
        <taxon>Eukaryota</taxon>
        <taxon>Metazoa</taxon>
        <taxon>Ecdysozoa</taxon>
        <taxon>Nematoda</taxon>
        <taxon>Chromadorea</taxon>
        <taxon>Rhabditida</taxon>
        <taxon>Rhabditina</taxon>
        <taxon>Rhabditomorpha</taxon>
        <taxon>Strongyloidea</taxon>
        <taxon>Ancylostomatidae</taxon>
        <taxon>Ancylostomatinae</taxon>
        <taxon>Ancylostoma</taxon>
    </lineage>
</organism>
<evidence type="ECO:0000256" key="1">
    <source>
        <dbReference type="SAM" id="MobiDB-lite"/>
    </source>
</evidence>
<evidence type="ECO:0008006" key="5">
    <source>
        <dbReference type="Google" id="ProtNLM"/>
    </source>
</evidence>
<sequence>MPSSGLQGQPRDEDRGYEYAGKPPPPSPDKPRGSHERKSRKASSQERRRGSEKGRRRKSSVTPQRSSSSSAREIPVSIYMALQEKASFNLCGVLSCVFLFVVIAGVMAFFLYAFVLDGFAQKDGDNSTVSSPIEGASADSGAILTSPSVRDNGDHNGEDDER</sequence>
<feature type="compositionally biased region" description="Basic and acidic residues" evidence="1">
    <location>
        <begin position="43"/>
        <end position="53"/>
    </location>
</feature>
<evidence type="ECO:0000313" key="3">
    <source>
        <dbReference type="EMBL" id="RCN44774.1"/>
    </source>
</evidence>
<dbReference type="Proteomes" id="UP000252519">
    <property type="component" value="Unassembled WGS sequence"/>
</dbReference>
<dbReference type="EMBL" id="JOJR01000120">
    <property type="protein sequence ID" value="RCN44774.1"/>
    <property type="molecule type" value="Genomic_DNA"/>
</dbReference>
<evidence type="ECO:0000313" key="4">
    <source>
        <dbReference type="Proteomes" id="UP000252519"/>
    </source>
</evidence>
<feature type="compositionally biased region" description="Low complexity" evidence="1">
    <location>
        <begin position="60"/>
        <end position="74"/>
    </location>
</feature>
<dbReference type="AlphaFoldDB" id="A0A368GK97"/>
<feature type="transmembrane region" description="Helical" evidence="2">
    <location>
        <begin position="90"/>
        <end position="115"/>
    </location>
</feature>
<protein>
    <recommendedName>
        <fullName evidence="5">Transmembrane protein</fullName>
    </recommendedName>
</protein>
<keyword evidence="2" id="KW-1133">Transmembrane helix</keyword>
<name>A0A368GK97_ANCCA</name>
<reference evidence="3 4" key="1">
    <citation type="submission" date="2014-10" db="EMBL/GenBank/DDBJ databases">
        <title>Draft genome of the hookworm Ancylostoma caninum.</title>
        <authorList>
            <person name="Mitreva M."/>
        </authorList>
    </citation>
    <scope>NUCLEOTIDE SEQUENCE [LARGE SCALE GENOMIC DNA]</scope>
    <source>
        <strain evidence="3 4">Baltimore</strain>
    </source>
</reference>
<feature type="region of interest" description="Disordered" evidence="1">
    <location>
        <begin position="1"/>
        <end position="74"/>
    </location>
</feature>
<keyword evidence="2" id="KW-0812">Transmembrane</keyword>
<gene>
    <name evidence="3" type="ORF">ANCCAN_09213</name>
</gene>
<comment type="caution">
    <text evidence="3">The sequence shown here is derived from an EMBL/GenBank/DDBJ whole genome shotgun (WGS) entry which is preliminary data.</text>
</comment>
<keyword evidence="4" id="KW-1185">Reference proteome</keyword>